<dbReference type="InterPro" id="IPR050708">
    <property type="entry name" value="T6SS_VgrG/RHS"/>
</dbReference>
<reference evidence="7 8" key="1">
    <citation type="submission" date="2015-07" db="EMBL/GenBank/DDBJ databases">
        <title>Genome analysis of myxobacterium Chondromyces crocatus Cm c5 reveals a high potential for natural compound synthesis and the genetic basis for the loss of fruiting body formation.</title>
        <authorList>
            <person name="Zaburannyi N."/>
            <person name="Bunk B."/>
            <person name="Maier J."/>
            <person name="Overmann J."/>
            <person name="Mueller R."/>
        </authorList>
    </citation>
    <scope>NUCLEOTIDE SEQUENCE [LARGE SCALE GENOMIC DNA]</scope>
    <source>
        <strain evidence="7 8">Cm c5</strain>
    </source>
</reference>
<comment type="similarity">
    <text evidence="2">Belongs to the VgrG protein family.</text>
</comment>
<accession>A0A0K1EQH9</accession>
<proteinExistence type="inferred from homology"/>
<gene>
    <name evidence="7" type="ORF">CMC5_071110</name>
</gene>
<evidence type="ECO:0000259" key="4">
    <source>
        <dbReference type="Pfam" id="PF04717"/>
    </source>
</evidence>
<feature type="domain" description="Gp5/Type VI secretion system Vgr protein OB-fold" evidence="4">
    <location>
        <begin position="398"/>
        <end position="466"/>
    </location>
</feature>
<dbReference type="NCBIfam" id="TIGR01646">
    <property type="entry name" value="vgr_GE"/>
    <property type="match status" value="1"/>
</dbReference>
<feature type="domain" description="Gp5/Type VI secretion system Vgr C-terminal trimerisation" evidence="6">
    <location>
        <begin position="483"/>
        <end position="591"/>
    </location>
</feature>
<dbReference type="AlphaFoldDB" id="A0A0K1EQH9"/>
<dbReference type="InterPro" id="IPR006531">
    <property type="entry name" value="Gp5/Vgr_OB"/>
</dbReference>
<sequence>MPLLQLSFASGASSLTVRRFVVHEALSSLFTVHVWARGLDPSLDLSPIVGQAASLRVDNGLSFAHRPERLWAGLCVFAIQEQAELPPVLSTYRFTIAPVMWLLTRRSAHRIFQHLSIPDIIDKLLAEWRIEPTWEVDRGRYPKLEFKLQYGESDFAFVCRLLEEAGITFLFEDTADSTKLVFRDEPQTRASRGAPLPYYEHANQAAEKEFVTEVKLGHEIRSGAFVLQDYDFRRPALKLAEEAPKATAPEDKYELAHYEPGTYLAELGSGGDTPVADDKGIARYDVGYGKEKATRLLAGARTGKQALSFGTNALDLRPGSILSVSEHAHPGVIGRSLLVTAFSSEGSPTREWSTTVQTVYAEHPYRPAAVTPRPLIHGVQSATVVGVKTGQEVQEIHVDEFGRVRVQFPWDRDGKADDFASCWIRVSQGWAGRGYGSMVIPRVGQEVLVSFLDGDPDQPVITGRLFNALNPVPYKLPENKTISTWKSDSSPGSGGFNELKFEDRKGSELFYHQAEKNQRVLIKNDETITVLRDRRKDVTEDETETTGVDRFEVTLQNRSENTAINRTTYIVGDRRKWVKRDKGARVEGSKQTRLGKTLDFILGANKREWIQKASHVHVKGDVREQVDDRRSLSLMEESHEKTGGRYALQTGEIASYHAGKQLVGEGGDGMTVKGSGGFLSIGKSGIVIQGTMVLINEGASPRKTRRVARPVVALAARELKQPLPADVVEDARADEDLSTLSKHLAAVAAFMEAKPSAEGKRWSRTLLFRETKVFQRDDLIDPTDTDRLGRSNLSRMSQGLAPLGPDGVEVNLHHLIQSDKGAIAEVADLFHKRYDRIIHINPSTIPSGIDRKAFNTWRRAYWRQRAADLKAQGSTG</sequence>
<dbReference type="SUPFAM" id="SSF69349">
    <property type="entry name" value="Phage fibre proteins"/>
    <property type="match status" value="1"/>
</dbReference>
<dbReference type="Proteomes" id="UP000067626">
    <property type="component" value="Chromosome"/>
</dbReference>
<dbReference type="Pfam" id="PF04717">
    <property type="entry name" value="Phage_base_V"/>
    <property type="match status" value="1"/>
</dbReference>
<dbReference type="NCBIfam" id="TIGR03361">
    <property type="entry name" value="VI_Rhs_Vgr"/>
    <property type="match status" value="1"/>
</dbReference>
<evidence type="ECO:0000313" key="8">
    <source>
        <dbReference type="Proteomes" id="UP000067626"/>
    </source>
</evidence>
<dbReference type="PANTHER" id="PTHR32305:SF15">
    <property type="entry name" value="PROTEIN RHSA-RELATED"/>
    <property type="match status" value="1"/>
</dbReference>
<evidence type="ECO:0000256" key="2">
    <source>
        <dbReference type="ARBA" id="ARBA00005558"/>
    </source>
</evidence>
<dbReference type="Gene3D" id="3.55.50.10">
    <property type="entry name" value="Baseplate protein-like domains"/>
    <property type="match status" value="1"/>
</dbReference>
<dbReference type="Pfam" id="PF14411">
    <property type="entry name" value="LHH"/>
    <property type="match status" value="1"/>
</dbReference>
<dbReference type="Gene3D" id="4.10.220.110">
    <property type="match status" value="1"/>
</dbReference>
<feature type="domain" description="LHH" evidence="5">
    <location>
        <begin position="792"/>
        <end position="868"/>
    </location>
</feature>
<keyword evidence="8" id="KW-1185">Reference proteome</keyword>
<dbReference type="SUPFAM" id="SSF69279">
    <property type="entry name" value="Phage tail proteins"/>
    <property type="match status" value="2"/>
</dbReference>
<dbReference type="InterPro" id="IPR037026">
    <property type="entry name" value="Vgr_OB-fold_dom_sf"/>
</dbReference>
<dbReference type="Pfam" id="PF05954">
    <property type="entry name" value="Phage_GPD"/>
    <property type="match status" value="1"/>
</dbReference>
<dbReference type="EMBL" id="CP012159">
    <property type="protein sequence ID" value="AKT42883.1"/>
    <property type="molecule type" value="Genomic_DNA"/>
</dbReference>
<evidence type="ECO:0000259" key="6">
    <source>
        <dbReference type="Pfam" id="PF22178"/>
    </source>
</evidence>
<evidence type="ECO:0000256" key="1">
    <source>
        <dbReference type="ARBA" id="ARBA00004613"/>
    </source>
</evidence>
<dbReference type="Gene3D" id="2.40.50.230">
    <property type="entry name" value="Gp5 N-terminal domain"/>
    <property type="match status" value="1"/>
</dbReference>
<dbReference type="InterPro" id="IPR054030">
    <property type="entry name" value="Gp5_Vgr_C"/>
</dbReference>
<dbReference type="OrthoDB" id="5482463at2"/>
<name>A0A0K1EQH9_CHOCO</name>
<organism evidence="7 8">
    <name type="scientific">Chondromyces crocatus</name>
    <dbReference type="NCBI Taxonomy" id="52"/>
    <lineage>
        <taxon>Bacteria</taxon>
        <taxon>Pseudomonadati</taxon>
        <taxon>Myxococcota</taxon>
        <taxon>Polyangia</taxon>
        <taxon>Polyangiales</taxon>
        <taxon>Polyangiaceae</taxon>
        <taxon>Chondromyces</taxon>
    </lineage>
</organism>
<dbReference type="RefSeq" id="WP_063796399.1">
    <property type="nucleotide sequence ID" value="NZ_CP012159.1"/>
</dbReference>
<dbReference type="PATRIC" id="fig|52.7.peg.7807"/>
<dbReference type="SUPFAM" id="SSF69255">
    <property type="entry name" value="gp5 N-terminal domain-like"/>
    <property type="match status" value="1"/>
</dbReference>
<dbReference type="STRING" id="52.CMC5_071110"/>
<dbReference type="KEGG" id="ccro:CMC5_071110"/>
<protein>
    <recommendedName>
        <fullName evidence="9">Type IV secretion protein Rhs</fullName>
    </recommendedName>
</protein>
<dbReference type="InterPro" id="IPR006533">
    <property type="entry name" value="T6SS_Vgr_RhsGE"/>
</dbReference>
<dbReference type="InterPro" id="IPR026834">
    <property type="entry name" value="LHH"/>
</dbReference>
<keyword evidence="3" id="KW-0964">Secreted</keyword>
<evidence type="ECO:0008006" key="9">
    <source>
        <dbReference type="Google" id="ProtNLM"/>
    </source>
</evidence>
<dbReference type="InterPro" id="IPR017847">
    <property type="entry name" value="T6SS_RhsGE_Vgr_subset"/>
</dbReference>
<evidence type="ECO:0000256" key="3">
    <source>
        <dbReference type="ARBA" id="ARBA00022525"/>
    </source>
</evidence>
<dbReference type="PANTHER" id="PTHR32305">
    <property type="match status" value="1"/>
</dbReference>
<dbReference type="Pfam" id="PF22178">
    <property type="entry name" value="Gp5_trimer_C"/>
    <property type="match status" value="1"/>
</dbReference>
<evidence type="ECO:0000259" key="5">
    <source>
        <dbReference type="Pfam" id="PF14411"/>
    </source>
</evidence>
<evidence type="ECO:0000313" key="7">
    <source>
        <dbReference type="EMBL" id="AKT42883.1"/>
    </source>
</evidence>
<dbReference type="GO" id="GO:0005576">
    <property type="term" value="C:extracellular region"/>
    <property type="evidence" value="ECO:0007669"/>
    <property type="project" value="UniProtKB-SubCell"/>
</dbReference>
<dbReference type="Gene3D" id="2.30.110.50">
    <property type="match status" value="1"/>
</dbReference>
<comment type="subcellular location">
    <subcellularLocation>
        <location evidence="1">Secreted</location>
    </subcellularLocation>
</comment>